<proteinExistence type="predicted"/>
<dbReference type="Proteomes" id="UP000239872">
    <property type="component" value="Unassembled WGS sequence"/>
</dbReference>
<gene>
    <name evidence="1" type="ORF">CJD36_009655</name>
</gene>
<comment type="caution">
    <text evidence="1">The sequence shown here is derived from an EMBL/GenBank/DDBJ whole genome shotgun (WGS) entry which is preliminary data.</text>
</comment>
<protein>
    <submittedName>
        <fullName evidence="1">Uncharacterized protein</fullName>
    </submittedName>
</protein>
<evidence type="ECO:0000313" key="1">
    <source>
        <dbReference type="EMBL" id="PQJ12043.1"/>
    </source>
</evidence>
<name>A0A2S7SYL9_9BACT</name>
<dbReference type="EMBL" id="PPSL01000002">
    <property type="protein sequence ID" value="PQJ12043.1"/>
    <property type="molecule type" value="Genomic_DNA"/>
</dbReference>
<dbReference type="OrthoDB" id="928829at2"/>
<reference evidence="1 2" key="1">
    <citation type="submission" date="2018-01" db="EMBL/GenBank/DDBJ databases">
        <title>A novel member of the phylum Bacteroidetes isolated from glacier ice.</title>
        <authorList>
            <person name="Liu Q."/>
            <person name="Xin Y.-H."/>
        </authorList>
    </citation>
    <scope>NUCLEOTIDE SEQUENCE [LARGE SCALE GENOMIC DNA]</scope>
    <source>
        <strain evidence="1 2">RB1R16</strain>
    </source>
</reference>
<dbReference type="RefSeq" id="WP_105038922.1">
    <property type="nucleotide sequence ID" value="NZ_PPSL01000002.1"/>
</dbReference>
<accession>A0A2S7SYL9</accession>
<sequence>MSEPGEEKGEEQFDDLRLENEIKKIKLALEHGGHFISPIDEDLPPELEREWLDYVQQFEEELAKRKKILVYNLIGRPPYRLVNNIPDAEITEELNKIRDVLHHNAITVDTISKVDDRELYRFITDELFREETNDLHIEGMTTCFIYEEYHPNHDYDIRSRCNEFVNHILDKKKEWAPDYLGLAKVVKTSKGVLTNKEVVEKIIHFRDAFSRLIILDFKITSVVINEDTAEAECEIRYTATMEDADEEMTFSGDTHFGLTYTSKLWVISRLSLPGLPL</sequence>
<organism evidence="1 2">
    <name type="scientific">Flavipsychrobacter stenotrophus</name>
    <dbReference type="NCBI Taxonomy" id="2077091"/>
    <lineage>
        <taxon>Bacteria</taxon>
        <taxon>Pseudomonadati</taxon>
        <taxon>Bacteroidota</taxon>
        <taxon>Chitinophagia</taxon>
        <taxon>Chitinophagales</taxon>
        <taxon>Chitinophagaceae</taxon>
        <taxon>Flavipsychrobacter</taxon>
    </lineage>
</organism>
<evidence type="ECO:0000313" key="2">
    <source>
        <dbReference type="Proteomes" id="UP000239872"/>
    </source>
</evidence>
<dbReference type="AlphaFoldDB" id="A0A2S7SYL9"/>
<keyword evidence="2" id="KW-1185">Reference proteome</keyword>